<dbReference type="PANTHER" id="PTHR11122">
    <property type="entry name" value="APOSPORY-ASSOCIATED PROTEIN C-RELATED"/>
    <property type="match status" value="1"/>
</dbReference>
<evidence type="ECO:0000313" key="2">
    <source>
        <dbReference type="Proteomes" id="UP000250235"/>
    </source>
</evidence>
<dbReference type="GO" id="GO:0030246">
    <property type="term" value="F:carbohydrate binding"/>
    <property type="evidence" value="ECO:0007669"/>
    <property type="project" value="InterPro"/>
</dbReference>
<dbReference type="OrthoDB" id="782148at2759"/>
<evidence type="ECO:0000313" key="1">
    <source>
        <dbReference type="EMBL" id="KZV20229.1"/>
    </source>
</evidence>
<accession>A0A2Z7AM01</accession>
<gene>
    <name evidence="1" type="ORF">F511_01086</name>
</gene>
<sequence>MDAGYLETKFSSQEGVSFSSIGDEGCVVRMGLENGSSASLMLPSGLITSFKAPMWHGGNLELLHTSVSASDNGDGVSVRGGISLDFICDDDAGLSWSPNAWSLNQFTGTPRDSIQVELICNNTSEEGIEVEVKHIITLGEEYLTSEILVSNSSDSSALRLMGSIMSHLALSTPEATYAIGLQRSEFVIRPPVMSTFSIIPPDFAKRNGSEDTNNYSGLRKLFPNWIGKNQIGDVKSLMKDPKVELDDSVQEEEDDYKPLAMTISRIYTNTPRNFTILDRGRRNSVMLERVGFKEVYVLSPGSEHESYSKYSYVCIGNSALLEPIILKAGSEWRGGLSLWNPNS</sequence>
<dbReference type="PANTHER" id="PTHR11122:SF15">
    <property type="entry name" value="PROTEIN NDH-DEPENDENT CYCLIC ELECTRON FLOW 5"/>
    <property type="match status" value="1"/>
</dbReference>
<dbReference type="EMBL" id="KV016225">
    <property type="protein sequence ID" value="KZV20229.1"/>
    <property type="molecule type" value="Genomic_DNA"/>
</dbReference>
<dbReference type="Gene3D" id="2.70.98.10">
    <property type="match status" value="1"/>
</dbReference>
<keyword evidence="2" id="KW-1185">Reference proteome</keyword>
<dbReference type="GO" id="GO:0005975">
    <property type="term" value="P:carbohydrate metabolic process"/>
    <property type="evidence" value="ECO:0007669"/>
    <property type="project" value="InterPro"/>
</dbReference>
<dbReference type="InterPro" id="IPR011013">
    <property type="entry name" value="Gal_mutarotase_sf_dom"/>
</dbReference>
<organism evidence="1 2">
    <name type="scientific">Dorcoceras hygrometricum</name>
    <dbReference type="NCBI Taxonomy" id="472368"/>
    <lineage>
        <taxon>Eukaryota</taxon>
        <taxon>Viridiplantae</taxon>
        <taxon>Streptophyta</taxon>
        <taxon>Embryophyta</taxon>
        <taxon>Tracheophyta</taxon>
        <taxon>Spermatophyta</taxon>
        <taxon>Magnoliopsida</taxon>
        <taxon>eudicotyledons</taxon>
        <taxon>Gunneridae</taxon>
        <taxon>Pentapetalae</taxon>
        <taxon>asterids</taxon>
        <taxon>lamiids</taxon>
        <taxon>Lamiales</taxon>
        <taxon>Gesneriaceae</taxon>
        <taxon>Didymocarpoideae</taxon>
        <taxon>Trichosporeae</taxon>
        <taxon>Loxocarpinae</taxon>
        <taxon>Dorcoceras</taxon>
    </lineage>
</organism>
<dbReference type="InterPro" id="IPR014718">
    <property type="entry name" value="GH-type_carb-bd"/>
</dbReference>
<name>A0A2Z7AM01_9LAMI</name>
<proteinExistence type="predicted"/>
<reference evidence="1 2" key="1">
    <citation type="journal article" date="2015" name="Proc. Natl. Acad. Sci. U.S.A.">
        <title>The resurrection genome of Boea hygrometrica: A blueprint for survival of dehydration.</title>
        <authorList>
            <person name="Xiao L."/>
            <person name="Yang G."/>
            <person name="Zhang L."/>
            <person name="Yang X."/>
            <person name="Zhao S."/>
            <person name="Ji Z."/>
            <person name="Zhou Q."/>
            <person name="Hu M."/>
            <person name="Wang Y."/>
            <person name="Chen M."/>
            <person name="Xu Y."/>
            <person name="Jin H."/>
            <person name="Xiao X."/>
            <person name="Hu G."/>
            <person name="Bao F."/>
            <person name="Hu Y."/>
            <person name="Wan P."/>
            <person name="Li L."/>
            <person name="Deng X."/>
            <person name="Kuang T."/>
            <person name="Xiang C."/>
            <person name="Zhu J.K."/>
            <person name="Oliver M.J."/>
            <person name="He Y."/>
        </authorList>
    </citation>
    <scope>NUCLEOTIDE SEQUENCE [LARGE SCALE GENOMIC DNA]</scope>
    <source>
        <strain evidence="2">cv. XS01</strain>
    </source>
</reference>
<dbReference type="Proteomes" id="UP000250235">
    <property type="component" value="Unassembled WGS sequence"/>
</dbReference>
<dbReference type="SUPFAM" id="SSF74650">
    <property type="entry name" value="Galactose mutarotase-like"/>
    <property type="match status" value="1"/>
</dbReference>
<dbReference type="GO" id="GO:0005737">
    <property type="term" value="C:cytoplasm"/>
    <property type="evidence" value="ECO:0007669"/>
    <property type="project" value="TreeGrafter"/>
</dbReference>
<dbReference type="GO" id="GO:0047938">
    <property type="term" value="F:glucose-6-phosphate 1-epimerase activity"/>
    <property type="evidence" value="ECO:0007669"/>
    <property type="project" value="TreeGrafter"/>
</dbReference>
<dbReference type="AlphaFoldDB" id="A0A2Z7AM01"/>
<protein>
    <submittedName>
        <fullName evidence="1">Uncharacterized protein</fullName>
    </submittedName>
</protein>